<evidence type="ECO:0000256" key="4">
    <source>
        <dbReference type="ARBA" id="ARBA00023004"/>
    </source>
</evidence>
<keyword evidence="5" id="KW-0411">Iron-sulfur</keyword>
<keyword evidence="9" id="KW-1185">Reference proteome</keyword>
<evidence type="ECO:0000313" key="9">
    <source>
        <dbReference type="Proteomes" id="UP001438707"/>
    </source>
</evidence>
<comment type="caution">
    <text evidence="8">The sequence shown here is derived from an EMBL/GenBank/DDBJ whole genome shotgun (WGS) entry which is preliminary data.</text>
</comment>
<dbReference type="SUPFAM" id="SSF53920">
    <property type="entry name" value="Fe-only hydrogenase"/>
    <property type="match status" value="2"/>
</dbReference>
<dbReference type="InterPro" id="IPR009016">
    <property type="entry name" value="Fe_hydrogenase"/>
</dbReference>
<dbReference type="Proteomes" id="UP001438707">
    <property type="component" value="Unassembled WGS sequence"/>
</dbReference>
<feature type="domain" description="Iron hydrogenase large subunit C-terminal" evidence="7">
    <location>
        <begin position="410"/>
        <end position="640"/>
    </location>
</feature>
<dbReference type="Gene3D" id="3.40.50.1780">
    <property type="match status" value="1"/>
</dbReference>
<dbReference type="AlphaFoldDB" id="A0AAW1RDD4"/>
<dbReference type="FunFam" id="3.30.70.20:FF:000042">
    <property type="entry name" value="Cytosolic Fe-S cluster assembly factor NAR1"/>
    <property type="match status" value="1"/>
</dbReference>
<sequence length="722" mass="77223">MTFSGTVKLTDLNDFIAPSQACVVKTEGSKVSVSAATAGNGNVQLQQPRKAGFSQTKLLPSHSGAASADAVKVTLNDCLACSGCVTSAETVLLQQHSSSELLAALQDPSKRVVVSVSPQSRASLATRHGLSTLACFRKLRSVMRQMGVAYVLDTSCGRELSLLETSQELVHRMRLAREGATDLATSLATGGIQQGVQVDEGCYSLSAQAAGDNSVPHAGLPTSWLPSEPYQNVQLYRDSPGPQQHPAHGSSAGAEALASSSSAANISTTARHGSMDSLAAAKAPVHSTASSGRLDEQRLMQQAGINHSTARQHMIPAPVESSLRLPQHVAGARQVEDPMIEYVQQQAAAPSHQEVAQSNHDVSSHGNYSPDWMHVNNTGSNNSAQQVRQQEAHSARHQKGRSHWQDGVANISEGPLPLLVSSCPGWVVYAEKTHGSYILPHISTAKSPQGMMGSLVKRVLSRQLGLLSSDIFHCSIMPCYDRKLEAAREDLRLPGSAVPETDCVLATLDLQQLLDERGVSLSNQQLDEDDGEDVPGVMAAAADLSGVPGSAGGYFEHAFRTAAWELFRVRLPVGPLSMRRLRNDDFREVVLKAQGRTLLRFAAAYGFRNIQTLVRKIKRGGCEYDFIEIMACPSACLNGGGQLRPAQGETAAELLAAVSASYHDPGVRLQWPEQDPAVPQLLAELHASQQPGAKPERILRMSYKDRGKSQLSGMTPSAAADW</sequence>
<feature type="compositionally biased region" description="Low complexity" evidence="6">
    <location>
        <begin position="247"/>
        <end position="260"/>
    </location>
</feature>
<protein>
    <recommendedName>
        <fullName evidence="7">Iron hydrogenase large subunit C-terminal domain-containing protein</fullName>
    </recommendedName>
</protein>
<evidence type="ECO:0000256" key="3">
    <source>
        <dbReference type="ARBA" id="ARBA00022723"/>
    </source>
</evidence>
<dbReference type="InterPro" id="IPR004108">
    <property type="entry name" value="Fe_hydrogenase_lsu_C"/>
</dbReference>
<dbReference type="Pfam" id="PF02906">
    <property type="entry name" value="Fe_hyd_lg_C"/>
    <property type="match status" value="2"/>
</dbReference>
<reference evidence="8 9" key="1">
    <citation type="journal article" date="2024" name="Nat. Commun.">
        <title>Phylogenomics reveals the evolutionary origins of lichenization in chlorophyte algae.</title>
        <authorList>
            <person name="Puginier C."/>
            <person name="Libourel C."/>
            <person name="Otte J."/>
            <person name="Skaloud P."/>
            <person name="Haon M."/>
            <person name="Grisel S."/>
            <person name="Petersen M."/>
            <person name="Berrin J.G."/>
            <person name="Delaux P.M."/>
            <person name="Dal Grande F."/>
            <person name="Keller J."/>
        </authorList>
    </citation>
    <scope>NUCLEOTIDE SEQUENCE [LARGE SCALE GENOMIC DNA]</scope>
    <source>
        <strain evidence="8 9">SAG 2145</strain>
    </source>
</reference>
<evidence type="ECO:0000313" key="8">
    <source>
        <dbReference type="EMBL" id="KAK9831627.1"/>
    </source>
</evidence>
<gene>
    <name evidence="8" type="ORF">WJX74_003237</name>
</gene>
<dbReference type="EMBL" id="JALJOS010000013">
    <property type="protein sequence ID" value="KAK9831627.1"/>
    <property type="molecule type" value="Genomic_DNA"/>
</dbReference>
<evidence type="ECO:0000256" key="2">
    <source>
        <dbReference type="ARBA" id="ARBA00022485"/>
    </source>
</evidence>
<dbReference type="InterPro" id="IPR050340">
    <property type="entry name" value="Cytosolic_Fe-S_CAF"/>
</dbReference>
<keyword evidence="4" id="KW-0408">Iron</keyword>
<dbReference type="Gene3D" id="3.40.950.10">
    <property type="entry name" value="Fe-only Hydrogenase (Larger Subunit), Chain L, domain 3"/>
    <property type="match status" value="1"/>
</dbReference>
<evidence type="ECO:0000256" key="6">
    <source>
        <dbReference type="SAM" id="MobiDB-lite"/>
    </source>
</evidence>
<dbReference type="GO" id="GO:0046872">
    <property type="term" value="F:metal ion binding"/>
    <property type="evidence" value="ECO:0007669"/>
    <property type="project" value="UniProtKB-KW"/>
</dbReference>
<feature type="domain" description="Iron hydrogenase large subunit C-terminal" evidence="7">
    <location>
        <begin position="110"/>
        <end position="175"/>
    </location>
</feature>
<feature type="compositionally biased region" description="Polar residues" evidence="6">
    <location>
        <begin position="375"/>
        <end position="389"/>
    </location>
</feature>
<feature type="region of interest" description="Disordered" evidence="6">
    <location>
        <begin position="344"/>
        <end position="403"/>
    </location>
</feature>
<organism evidence="8 9">
    <name type="scientific">Apatococcus lobatus</name>
    <dbReference type="NCBI Taxonomy" id="904363"/>
    <lineage>
        <taxon>Eukaryota</taxon>
        <taxon>Viridiplantae</taxon>
        <taxon>Chlorophyta</taxon>
        <taxon>core chlorophytes</taxon>
        <taxon>Trebouxiophyceae</taxon>
        <taxon>Chlorellales</taxon>
        <taxon>Chlorellaceae</taxon>
        <taxon>Apatococcus</taxon>
    </lineage>
</organism>
<keyword evidence="3" id="KW-0479">Metal-binding</keyword>
<feature type="region of interest" description="Disordered" evidence="6">
    <location>
        <begin position="233"/>
        <end position="260"/>
    </location>
</feature>
<name>A0AAW1RDD4_9CHLO</name>
<accession>A0AAW1RDD4</accession>
<feature type="compositionally biased region" description="Polar residues" evidence="6">
    <location>
        <begin position="344"/>
        <end position="367"/>
    </location>
</feature>
<dbReference type="GO" id="GO:0051539">
    <property type="term" value="F:4 iron, 4 sulfur cluster binding"/>
    <property type="evidence" value="ECO:0007669"/>
    <property type="project" value="UniProtKB-KW"/>
</dbReference>
<evidence type="ECO:0000256" key="1">
    <source>
        <dbReference type="ARBA" id="ARBA00006596"/>
    </source>
</evidence>
<evidence type="ECO:0000259" key="7">
    <source>
        <dbReference type="Pfam" id="PF02906"/>
    </source>
</evidence>
<proteinExistence type="inferred from homology"/>
<dbReference type="PANTHER" id="PTHR11615">
    <property type="entry name" value="NITRATE, FORMATE, IRON DEHYDROGENASE"/>
    <property type="match status" value="1"/>
</dbReference>
<feature type="region of interest" description="Disordered" evidence="6">
    <location>
        <begin position="275"/>
        <end position="294"/>
    </location>
</feature>
<comment type="similarity">
    <text evidence="1">Belongs to the NARF family.</text>
</comment>
<keyword evidence="2" id="KW-0004">4Fe-4S</keyword>
<evidence type="ECO:0000256" key="5">
    <source>
        <dbReference type="ARBA" id="ARBA00023014"/>
    </source>
</evidence>